<evidence type="ECO:0000256" key="5">
    <source>
        <dbReference type="ARBA" id="ARBA00022741"/>
    </source>
</evidence>
<feature type="domain" description="Glutamine amidotransferase" evidence="10">
    <location>
        <begin position="32"/>
        <end position="221"/>
    </location>
</feature>
<keyword evidence="6" id="KW-0067">ATP-binding</keyword>
<evidence type="ECO:0000256" key="3">
    <source>
        <dbReference type="ARBA" id="ARBA00012291"/>
    </source>
</evidence>
<keyword evidence="8" id="KW-0665">Pyrimidine biosynthesis</keyword>
<sequence length="232" mass="24854">MKPARIALIGDRSPHVLAHSRIPDALRRAAGDHEVDVYWIASTDASRLTGLAGFDGIWVVPGSPYADRDGVLHAVTVARTAGVPFLGTCGGFQHALLEYARSVCGLDVEHAEEPLDPDAEPLIVALRCSLVGEEADVIVSPGTRAAQVLGAGRRVERFFCSYGLDDRFRARLEAAGLVFSAVDDEGTARMVELPGHPFFLGSLFQPELSSDPHWAHPLIHAFTDAALAGVRV</sequence>
<comment type="similarity">
    <text evidence="2">Belongs to the CTP synthase family.</text>
</comment>
<reference evidence="11 12" key="1">
    <citation type="journal article" date="2019" name="Int. J. Syst. Evol. Microbiol.">
        <title>The Global Catalogue of Microorganisms (GCM) 10K type strain sequencing project: providing services to taxonomists for standard genome sequencing and annotation.</title>
        <authorList>
            <consortium name="The Broad Institute Genomics Platform"/>
            <consortium name="The Broad Institute Genome Sequencing Center for Infectious Disease"/>
            <person name="Wu L."/>
            <person name="Ma J."/>
        </authorList>
    </citation>
    <scope>NUCLEOTIDE SEQUENCE [LARGE SCALE GENOMIC DNA]</scope>
    <source>
        <strain evidence="11 12">JCM 10425</strain>
    </source>
</reference>
<dbReference type="EC" id="6.3.4.2" evidence="3"/>
<dbReference type="InterPro" id="IPR017926">
    <property type="entry name" value="GATASE"/>
</dbReference>
<dbReference type="PANTHER" id="PTHR11550">
    <property type="entry name" value="CTP SYNTHASE"/>
    <property type="match status" value="1"/>
</dbReference>
<evidence type="ECO:0000256" key="7">
    <source>
        <dbReference type="ARBA" id="ARBA00022962"/>
    </source>
</evidence>
<dbReference type="Pfam" id="PF00117">
    <property type="entry name" value="GATase"/>
    <property type="match status" value="1"/>
</dbReference>
<evidence type="ECO:0000256" key="1">
    <source>
        <dbReference type="ARBA" id="ARBA00005171"/>
    </source>
</evidence>
<keyword evidence="4" id="KW-0436">Ligase</keyword>
<protein>
    <recommendedName>
        <fullName evidence="3">CTP synthase (glutamine hydrolyzing)</fullName>
        <ecNumber evidence="3">6.3.4.2</ecNumber>
    </recommendedName>
</protein>
<evidence type="ECO:0000256" key="2">
    <source>
        <dbReference type="ARBA" id="ARBA00007533"/>
    </source>
</evidence>
<evidence type="ECO:0000259" key="10">
    <source>
        <dbReference type="Pfam" id="PF00117"/>
    </source>
</evidence>
<evidence type="ECO:0000256" key="8">
    <source>
        <dbReference type="ARBA" id="ARBA00022975"/>
    </source>
</evidence>
<evidence type="ECO:0000313" key="11">
    <source>
        <dbReference type="EMBL" id="GAA0274555.1"/>
    </source>
</evidence>
<dbReference type="InterPro" id="IPR004468">
    <property type="entry name" value="CTP_synthase"/>
</dbReference>
<dbReference type="RefSeq" id="WP_344653485.1">
    <property type="nucleotide sequence ID" value="NZ_BAAAGX010000033.1"/>
</dbReference>
<name>A0ABN0V4C5_9ACTN</name>
<evidence type="ECO:0000256" key="6">
    <source>
        <dbReference type="ARBA" id="ARBA00022840"/>
    </source>
</evidence>
<comment type="pathway">
    <text evidence="1">Pyrimidine metabolism; CTP biosynthesis via de novo pathway; CTP from UDP: step 2/2.</text>
</comment>
<keyword evidence="12" id="KW-1185">Reference proteome</keyword>
<evidence type="ECO:0000256" key="9">
    <source>
        <dbReference type="ARBA" id="ARBA00047781"/>
    </source>
</evidence>
<dbReference type="SUPFAM" id="SSF52317">
    <property type="entry name" value="Class I glutamine amidotransferase-like"/>
    <property type="match status" value="1"/>
</dbReference>
<organism evidence="11 12">
    <name type="scientific">Cryptosporangium japonicum</name>
    <dbReference type="NCBI Taxonomy" id="80872"/>
    <lineage>
        <taxon>Bacteria</taxon>
        <taxon>Bacillati</taxon>
        <taxon>Actinomycetota</taxon>
        <taxon>Actinomycetes</taxon>
        <taxon>Cryptosporangiales</taxon>
        <taxon>Cryptosporangiaceae</taxon>
        <taxon>Cryptosporangium</taxon>
    </lineage>
</organism>
<evidence type="ECO:0000313" key="12">
    <source>
        <dbReference type="Proteomes" id="UP001500967"/>
    </source>
</evidence>
<dbReference type="Proteomes" id="UP001500967">
    <property type="component" value="Unassembled WGS sequence"/>
</dbReference>
<evidence type="ECO:0000256" key="4">
    <source>
        <dbReference type="ARBA" id="ARBA00022598"/>
    </source>
</evidence>
<keyword evidence="5" id="KW-0547">Nucleotide-binding</keyword>
<gene>
    <name evidence="11" type="ORF">GCM10009539_72830</name>
</gene>
<proteinExistence type="inferred from homology"/>
<comment type="catalytic activity">
    <reaction evidence="9">
        <text>UTP + L-glutamine + ATP + H2O = CTP + L-glutamate + ADP + phosphate + 2 H(+)</text>
        <dbReference type="Rhea" id="RHEA:26426"/>
        <dbReference type="ChEBI" id="CHEBI:15377"/>
        <dbReference type="ChEBI" id="CHEBI:15378"/>
        <dbReference type="ChEBI" id="CHEBI:29985"/>
        <dbReference type="ChEBI" id="CHEBI:30616"/>
        <dbReference type="ChEBI" id="CHEBI:37563"/>
        <dbReference type="ChEBI" id="CHEBI:43474"/>
        <dbReference type="ChEBI" id="CHEBI:46398"/>
        <dbReference type="ChEBI" id="CHEBI:58359"/>
        <dbReference type="ChEBI" id="CHEBI:456216"/>
        <dbReference type="EC" id="6.3.4.2"/>
    </reaction>
</comment>
<keyword evidence="7" id="KW-0315">Glutamine amidotransferase</keyword>
<dbReference type="Gene3D" id="3.40.50.880">
    <property type="match status" value="1"/>
</dbReference>
<dbReference type="NCBIfam" id="NF004836">
    <property type="entry name" value="PRK06186.1"/>
    <property type="match status" value="1"/>
</dbReference>
<dbReference type="EMBL" id="BAAAGX010000033">
    <property type="protein sequence ID" value="GAA0274555.1"/>
    <property type="molecule type" value="Genomic_DNA"/>
</dbReference>
<dbReference type="InterPro" id="IPR029062">
    <property type="entry name" value="Class_I_gatase-like"/>
</dbReference>
<accession>A0ABN0V4C5</accession>
<comment type="caution">
    <text evidence="11">The sequence shown here is derived from an EMBL/GenBank/DDBJ whole genome shotgun (WGS) entry which is preliminary data.</text>
</comment>
<dbReference type="PANTHER" id="PTHR11550:SF0">
    <property type="entry name" value="CTP SYNTHASE-RELATED"/>
    <property type="match status" value="1"/>
</dbReference>
<dbReference type="PROSITE" id="PS51273">
    <property type="entry name" value="GATASE_TYPE_1"/>
    <property type="match status" value="1"/>
</dbReference>